<evidence type="ECO:0000313" key="4">
    <source>
        <dbReference type="EMBL" id="CAK0842105.1"/>
    </source>
</evidence>
<evidence type="ECO:0000259" key="3">
    <source>
        <dbReference type="Pfam" id="PF18199"/>
    </source>
</evidence>
<dbReference type="Pfam" id="PF18199">
    <property type="entry name" value="Dynein_C"/>
    <property type="match status" value="1"/>
</dbReference>
<dbReference type="InterPro" id="IPR042219">
    <property type="entry name" value="AAA_lid_11_sf"/>
</dbReference>
<dbReference type="PANTHER" id="PTHR22878">
    <property type="entry name" value="DYNEIN HEAVY CHAIN 6, AXONEMAL-LIKE-RELATED"/>
    <property type="match status" value="1"/>
</dbReference>
<protein>
    <recommendedName>
        <fullName evidence="6">Dynein heavy chain</fullName>
    </recommendedName>
</protein>
<dbReference type="InterPro" id="IPR026983">
    <property type="entry name" value="DHC"/>
</dbReference>
<feature type="domain" description="Dynein heavy chain AAA lid" evidence="2">
    <location>
        <begin position="1"/>
        <end position="96"/>
    </location>
</feature>
<dbReference type="EMBL" id="CAUYUJ010014506">
    <property type="protein sequence ID" value="CAK0842105.1"/>
    <property type="molecule type" value="Genomic_DNA"/>
</dbReference>
<dbReference type="Pfam" id="PF18198">
    <property type="entry name" value="AAA_lid_11"/>
    <property type="match status" value="1"/>
</dbReference>
<comment type="caution">
    <text evidence="4">The sequence shown here is derived from an EMBL/GenBank/DDBJ whole genome shotgun (WGS) entry which is preliminary data.</text>
</comment>
<evidence type="ECO:0000313" key="5">
    <source>
        <dbReference type="Proteomes" id="UP001189429"/>
    </source>
</evidence>
<dbReference type="Gene3D" id="1.20.1270.280">
    <property type="match status" value="1"/>
</dbReference>
<dbReference type="PANTHER" id="PTHR22878:SF70">
    <property type="entry name" value="DYNEIN HEAVY CHAIN 2, AXONEMAL"/>
    <property type="match status" value="1"/>
</dbReference>
<gene>
    <name evidence="4" type="ORF">PCOR1329_LOCUS37138</name>
</gene>
<accession>A0ABN9TAU1</accession>
<proteinExistence type="predicted"/>
<keyword evidence="5" id="KW-1185">Reference proteome</keyword>
<sequence>MFIEDNNTIPYTALRYTASEANYGGRVTDGHDRTNTINNILTDFYCEGILKDGYKFSESGIYYAPSFTDDRQGYLEYIRSLPINQMPEAFGLHANANLSASIKEAMEVLSTANSMQPKGGGSGEGGKTADQILAESSAKYLGDLRAPFDTEYSQAMYPVDYNESMNTVLNQELLRFNKLLVRVRATLVDIGLAVQGLVVMGPELEEVATGILLNKQPDYWKKVSYPSLKPMSSYVADFCARLNFFTNWIESGVPVTFWLSGFYFTQSFLTGQLQNFARSQKLPIDTLVWTFQDTGFSRSPRPSSKSQSMGASSTEGALHGRCPMGRRDWRHR</sequence>
<feature type="compositionally biased region" description="Low complexity" evidence="1">
    <location>
        <begin position="297"/>
        <end position="308"/>
    </location>
</feature>
<reference evidence="4" key="1">
    <citation type="submission" date="2023-10" db="EMBL/GenBank/DDBJ databases">
        <authorList>
            <person name="Chen Y."/>
            <person name="Shah S."/>
            <person name="Dougan E. K."/>
            <person name="Thang M."/>
            <person name="Chan C."/>
        </authorList>
    </citation>
    <scope>NUCLEOTIDE SEQUENCE [LARGE SCALE GENOMIC DNA]</scope>
</reference>
<dbReference type="InterPro" id="IPR041658">
    <property type="entry name" value="AAA_lid_11"/>
</dbReference>
<organism evidence="4 5">
    <name type="scientific">Prorocentrum cordatum</name>
    <dbReference type="NCBI Taxonomy" id="2364126"/>
    <lineage>
        <taxon>Eukaryota</taxon>
        <taxon>Sar</taxon>
        <taxon>Alveolata</taxon>
        <taxon>Dinophyceae</taxon>
        <taxon>Prorocentrales</taxon>
        <taxon>Prorocentraceae</taxon>
        <taxon>Prorocentrum</taxon>
    </lineage>
</organism>
<dbReference type="Proteomes" id="UP001189429">
    <property type="component" value="Unassembled WGS sequence"/>
</dbReference>
<dbReference type="Gene3D" id="1.10.8.720">
    <property type="entry name" value="Region D6 of dynein motor"/>
    <property type="match status" value="1"/>
</dbReference>
<dbReference type="InterPro" id="IPR041228">
    <property type="entry name" value="Dynein_C"/>
</dbReference>
<evidence type="ECO:0008006" key="6">
    <source>
        <dbReference type="Google" id="ProtNLM"/>
    </source>
</evidence>
<evidence type="ECO:0000256" key="1">
    <source>
        <dbReference type="SAM" id="MobiDB-lite"/>
    </source>
</evidence>
<name>A0ABN9TAU1_9DINO</name>
<feature type="region of interest" description="Disordered" evidence="1">
    <location>
        <begin position="296"/>
        <end position="332"/>
    </location>
</feature>
<feature type="domain" description="Dynein heavy chain C-terminal" evidence="3">
    <location>
        <begin position="103"/>
        <end position="295"/>
    </location>
</feature>
<evidence type="ECO:0000259" key="2">
    <source>
        <dbReference type="Pfam" id="PF18198"/>
    </source>
</evidence>